<name>A0A806KKY9_9BACT</name>
<evidence type="ECO:0000256" key="1">
    <source>
        <dbReference type="SAM" id="SignalP"/>
    </source>
</evidence>
<dbReference type="AlphaFoldDB" id="A0A806KKY9"/>
<organism evidence="2">
    <name type="scientific">uncultured bacterium contig00152</name>
    <dbReference type="NCBI Taxonomy" id="1181591"/>
    <lineage>
        <taxon>Bacteria</taxon>
        <taxon>environmental samples</taxon>
    </lineage>
</organism>
<keyword evidence="1" id="KW-0732">Signal</keyword>
<reference evidence="2" key="1">
    <citation type="submission" date="2012-03" db="EMBL/GenBank/DDBJ databases">
        <title>Functional metagenomics reveals considerable lignocellulase gene clusters in the gut microbiome of a wood-feeding higher termite.</title>
        <authorList>
            <person name="Liu N."/>
        </authorList>
    </citation>
    <scope>NUCLEOTIDE SEQUENCE</scope>
</reference>
<proteinExistence type="predicted"/>
<sequence>MFKKIVLFVSVSIAAAFALEPERLDSLSEYASSTVIGKDDSPVSMSGDFYVRARNASFSTQPPYFARDNAHTNVDAGLSLALGVTPTSFLNFWGNVFFPIDFTGYYANNAACQPNSEPNNYPCKMNYRHDMNLASVALQENILVGVDVRGGEFGAMFMAGGVLWVNTSPLTVWERQFTPQYVSVYETYEWERNVSTYYKEKSFKPVTEGGRAFWSNRSFGGILLDIYKLPFGFQGQAMLAQTIDDDQGTRDGLRSMNNQFGEAEGLGTLDFRSDIYMFRVAKKDVGPVALGFNFLGTYQDRDIIYENPGIYDRMGNTEGDDPNLINYMVGSMDVKGNLTQKLYLHLDIGLSIDDSVAFIREQPTDSWEQDKFRGEKSDPALAVYLKAQSKYGIPLTTEISYISQDFYSPYGMTDYSRHRQWRKDVIPLGAGAYRYTPNLAGANIKVEPEFNRGRFNVTYSQHRQVKAGEDVVSFPYRLNGRSFWESTNHWTRYNPAVFFFEDDNSYNARLGGTAAFRKDDPSGGLRGGVWELWEYFGSYESAKDAEERNVSRNTKWSSVLNVDMGYDIGHWFGTDRNIMLAATTALSSISSDFTPLPYSEDANDGTKLWGWYFQAEPTVAITGNLHALLILGVEYFRAPNAYSSANELMPIRYKETAIGGGFDWEFAPRAGLHVRYKYATHKDEKNNVNDWKANIVNAETKVWF</sequence>
<evidence type="ECO:0000313" key="2">
    <source>
        <dbReference type="EMBL" id="AGS54064.1"/>
    </source>
</evidence>
<feature type="signal peptide" evidence="1">
    <location>
        <begin position="1"/>
        <end position="18"/>
    </location>
</feature>
<protein>
    <submittedName>
        <fullName evidence="2">Uncharacterized protein</fullName>
    </submittedName>
</protein>
<accession>A0A806KKY9</accession>
<dbReference type="EMBL" id="JQ844275">
    <property type="protein sequence ID" value="AGS54064.1"/>
    <property type="molecule type" value="Genomic_DNA"/>
</dbReference>
<feature type="chain" id="PRO_5032576601" evidence="1">
    <location>
        <begin position="19"/>
        <end position="704"/>
    </location>
</feature>